<gene>
    <name evidence="1" type="ORF">SS50377_14565</name>
</gene>
<name>V6LMP9_9EUKA</name>
<dbReference type="EMBL" id="KI546094">
    <property type="protein sequence ID" value="EST45493.1"/>
    <property type="molecule type" value="Genomic_DNA"/>
</dbReference>
<proteinExistence type="predicted"/>
<sequence length="155" mass="16984">MARSTSAGPEHLSWLVPQGCSGAPQLAGTTGLFRSTSAGPEHHSWLVPQGCSGAPQLAGTTGLVLSTSAGWESMVRSRTTILCPEYDQIHCRWTRLSGSVALMQARGIQRRICRMELQNEIIYFGKPNGAQNIAKCSCYTHRTKLEQKQYALTYQ</sequence>
<reference evidence="1" key="1">
    <citation type="journal article" date="2014" name="PLoS Genet.">
        <title>The Genome of Spironucleus salmonicida Highlights a Fish Pathogen Adapted to Fluctuating Environments.</title>
        <authorList>
            <person name="Xu F."/>
            <person name="Jerlstrom-Hultqvist J."/>
            <person name="Einarsson E."/>
            <person name="Astvaldsson A."/>
            <person name="Svard S.G."/>
            <person name="Andersson J.O."/>
        </authorList>
    </citation>
    <scope>NUCLEOTIDE SEQUENCE</scope>
</reference>
<accession>V6LMP9</accession>
<protein>
    <submittedName>
        <fullName evidence="1">Uncharacterized protein</fullName>
    </submittedName>
</protein>
<evidence type="ECO:0000313" key="1">
    <source>
        <dbReference type="EMBL" id="EST45493.1"/>
    </source>
</evidence>
<organism evidence="1">
    <name type="scientific">Spironucleus salmonicida</name>
    <dbReference type="NCBI Taxonomy" id="348837"/>
    <lineage>
        <taxon>Eukaryota</taxon>
        <taxon>Metamonada</taxon>
        <taxon>Diplomonadida</taxon>
        <taxon>Hexamitidae</taxon>
        <taxon>Hexamitinae</taxon>
        <taxon>Spironucleus</taxon>
    </lineage>
</organism>
<dbReference type="AlphaFoldDB" id="V6LMP9"/>